<dbReference type="Pfam" id="PF00773">
    <property type="entry name" value="RNB"/>
    <property type="match status" value="2"/>
</dbReference>
<dbReference type="Pfam" id="PF17849">
    <property type="entry name" value="OB_Dis3"/>
    <property type="match status" value="1"/>
</dbReference>
<dbReference type="InterPro" id="IPR012340">
    <property type="entry name" value="NA-bd_OB-fold"/>
</dbReference>
<dbReference type="SUPFAM" id="SSF50249">
    <property type="entry name" value="Nucleic acid-binding proteins"/>
    <property type="match status" value="1"/>
</dbReference>
<evidence type="ECO:0000259" key="1">
    <source>
        <dbReference type="SMART" id="SM00955"/>
    </source>
</evidence>
<sequence>MITVVGVLELNSKYKYGMSSRNVPSYLFRPLDKTLGLCIVGCSKQKTTSNVLAVITVNHWETSKLTVGHLQEIFGECGDFEAERKALLCHYSVRPWKKWKQELIYPNKSEHVFVEGYAFNVDPEGCRDIDDCVLIGHDGYIYIVIADVAYWVHDNLELFKIASVVGQTLYNDGKVVAPLLPFEEECSLLPGKLRRGLALKFKWDGKISDVSFKKISFINVESFTYDTIYKSDHSVLLRNISSYLAETLVEDSHEWIEELMLFYNCEAAKVLVERNRGLLRSQAEPDIEKLEQYKVLGVDVQFLANKSAIYVHSGSKANHWGLQKEYYCHATSPIRRFADIVNQLALRGDKEIEFSIDLLNYRSSMSKKYERDMFFLTKVMENTRTVQGIALNDHRVWVPAWKRLITCKNTAKAGSVGNVKYSLFMSESTWKRRMHFRFEDTSC</sequence>
<dbReference type="SMART" id="SM00955">
    <property type="entry name" value="RNB"/>
    <property type="match status" value="1"/>
</dbReference>
<reference evidence="2" key="1">
    <citation type="journal article" date="2020" name="Nature">
        <title>Giant virus diversity and host interactions through global metagenomics.</title>
        <authorList>
            <person name="Schulz F."/>
            <person name="Roux S."/>
            <person name="Paez-Espino D."/>
            <person name="Jungbluth S."/>
            <person name="Walsh D.A."/>
            <person name="Denef V.J."/>
            <person name="McMahon K.D."/>
            <person name="Konstantinidis K.T."/>
            <person name="Eloe-Fadrosh E.A."/>
            <person name="Kyrpides N.C."/>
            <person name="Woyke T."/>
        </authorList>
    </citation>
    <scope>NUCLEOTIDE SEQUENCE</scope>
    <source>
        <strain evidence="2">GVMAG-M-3300021120-1</strain>
    </source>
</reference>
<dbReference type="GO" id="GO:0003723">
    <property type="term" value="F:RNA binding"/>
    <property type="evidence" value="ECO:0007669"/>
    <property type="project" value="InterPro"/>
</dbReference>
<evidence type="ECO:0000313" key="2">
    <source>
        <dbReference type="EMBL" id="QHT03857.1"/>
    </source>
</evidence>
<accession>A0A6C0CI74</accession>
<dbReference type="GO" id="GO:0006402">
    <property type="term" value="P:mRNA catabolic process"/>
    <property type="evidence" value="ECO:0007669"/>
    <property type="project" value="TreeGrafter"/>
</dbReference>
<dbReference type="InterPro" id="IPR001900">
    <property type="entry name" value="RNase_II/R"/>
</dbReference>
<dbReference type="InterPro" id="IPR050180">
    <property type="entry name" value="RNR_Ribonuclease"/>
</dbReference>
<protein>
    <recommendedName>
        <fullName evidence="1">RNB domain-containing protein</fullName>
    </recommendedName>
</protein>
<proteinExistence type="predicted"/>
<dbReference type="GO" id="GO:0000932">
    <property type="term" value="C:P-body"/>
    <property type="evidence" value="ECO:0007669"/>
    <property type="project" value="TreeGrafter"/>
</dbReference>
<feature type="domain" description="RNB" evidence="1">
    <location>
        <begin position="111"/>
        <end position="352"/>
    </location>
</feature>
<dbReference type="PANTHER" id="PTHR23355:SF9">
    <property type="entry name" value="DIS3-LIKE EXONUCLEASE 2"/>
    <property type="match status" value="1"/>
</dbReference>
<dbReference type="EMBL" id="MN739419">
    <property type="protein sequence ID" value="QHT03857.1"/>
    <property type="molecule type" value="Genomic_DNA"/>
</dbReference>
<dbReference type="InterPro" id="IPR041505">
    <property type="entry name" value="Dis3_CSD2"/>
</dbReference>
<organism evidence="2">
    <name type="scientific">viral metagenome</name>
    <dbReference type="NCBI Taxonomy" id="1070528"/>
    <lineage>
        <taxon>unclassified sequences</taxon>
        <taxon>metagenomes</taxon>
        <taxon>organismal metagenomes</taxon>
    </lineage>
</organism>
<dbReference type="AlphaFoldDB" id="A0A6C0CI74"/>
<dbReference type="PANTHER" id="PTHR23355">
    <property type="entry name" value="RIBONUCLEASE"/>
    <property type="match status" value="1"/>
</dbReference>
<name>A0A6C0CI74_9ZZZZ</name>
<dbReference type="GO" id="GO:0000175">
    <property type="term" value="F:3'-5'-RNA exonuclease activity"/>
    <property type="evidence" value="ECO:0007669"/>
    <property type="project" value="TreeGrafter"/>
</dbReference>